<evidence type="ECO:0000256" key="1">
    <source>
        <dbReference type="ARBA" id="ARBA00004308"/>
    </source>
</evidence>
<dbReference type="GO" id="GO:0012501">
    <property type="term" value="P:programmed cell death"/>
    <property type="evidence" value="ECO:0007669"/>
    <property type="project" value="InterPro"/>
</dbReference>
<accession>A0A8T2N0V4</accession>
<reference evidence="5" key="1">
    <citation type="thesis" date="2021" institute="BYU ScholarsArchive" country="Provo, UT, USA">
        <title>Applications of and Algorithms for Genome Assembly and Genomic Analyses with an Emphasis on Marine Teleosts.</title>
        <authorList>
            <person name="Pickett B.D."/>
        </authorList>
    </citation>
    <scope>NUCLEOTIDE SEQUENCE</scope>
    <source>
        <strain evidence="5">HI-2016</strain>
    </source>
</reference>
<evidence type="ECO:0000256" key="2">
    <source>
        <dbReference type="ARBA" id="ARBA00009279"/>
    </source>
</evidence>
<evidence type="ECO:0000313" key="5">
    <source>
        <dbReference type="EMBL" id="KAG9332021.1"/>
    </source>
</evidence>
<dbReference type="GO" id="GO:0012505">
    <property type="term" value="C:endomembrane system"/>
    <property type="evidence" value="ECO:0007669"/>
    <property type="project" value="UniProtKB-SubCell"/>
</dbReference>
<dbReference type="Pfam" id="PF04598">
    <property type="entry name" value="Gasdermin"/>
    <property type="match status" value="1"/>
</dbReference>
<dbReference type="Proteomes" id="UP000824540">
    <property type="component" value="Unassembled WGS sequence"/>
</dbReference>
<comment type="similarity">
    <text evidence="2">Belongs to the gasdermin family.</text>
</comment>
<dbReference type="GO" id="GO:0005737">
    <property type="term" value="C:cytoplasm"/>
    <property type="evidence" value="ECO:0007669"/>
    <property type="project" value="TreeGrafter"/>
</dbReference>
<comment type="subcellular location">
    <subcellularLocation>
        <location evidence="1">Endomembrane system</location>
    </subcellularLocation>
</comment>
<gene>
    <name evidence="5" type="ORF">JZ751_016248</name>
</gene>
<organism evidence="5 6">
    <name type="scientific">Albula glossodonta</name>
    <name type="common">roundjaw bonefish</name>
    <dbReference type="NCBI Taxonomy" id="121402"/>
    <lineage>
        <taxon>Eukaryota</taxon>
        <taxon>Metazoa</taxon>
        <taxon>Chordata</taxon>
        <taxon>Craniata</taxon>
        <taxon>Vertebrata</taxon>
        <taxon>Euteleostomi</taxon>
        <taxon>Actinopterygii</taxon>
        <taxon>Neopterygii</taxon>
        <taxon>Teleostei</taxon>
        <taxon>Albuliformes</taxon>
        <taxon>Albulidae</taxon>
        <taxon>Albula</taxon>
    </lineage>
</organism>
<protein>
    <recommendedName>
        <fullName evidence="4">Gasdermin pore forming domain-containing protein</fullName>
    </recommendedName>
</protein>
<dbReference type="AlphaFoldDB" id="A0A8T2N0V4"/>
<evidence type="ECO:0000313" key="6">
    <source>
        <dbReference type="Proteomes" id="UP000824540"/>
    </source>
</evidence>
<dbReference type="EMBL" id="JAFBMS010000265">
    <property type="protein sequence ID" value="KAG9332021.1"/>
    <property type="molecule type" value="Genomic_DNA"/>
</dbReference>
<dbReference type="OrthoDB" id="8815334at2759"/>
<comment type="caution">
    <text evidence="5">The sequence shown here is derived from an EMBL/GenBank/DDBJ whole genome shotgun (WGS) entry which is preliminary data.</text>
</comment>
<sequence length="141" mass="15713">MDCAACDFLTEGRSRWPRATSVSPCGQEGWGSITISFLQVLVGLGLHTVRFFSAASALTTPKVWFASLAVSNPIHIAMAMFARATSNLVHQIDPDGSLIPVTRLNNSHKLVPLALVLKRRRRWFWQTPKYRPRSGVRLPEV</sequence>
<dbReference type="InterPro" id="IPR042377">
    <property type="entry name" value="GSDME"/>
</dbReference>
<keyword evidence="6" id="KW-1185">Reference proteome</keyword>
<proteinExistence type="inferred from homology"/>
<evidence type="ECO:0000259" key="4">
    <source>
        <dbReference type="Pfam" id="PF04598"/>
    </source>
</evidence>
<dbReference type="PANTHER" id="PTHR15207">
    <property type="entry name" value="NONSYNDROMIC HEARING IMPAIRMENT PROTEIN"/>
    <property type="match status" value="1"/>
</dbReference>
<evidence type="ECO:0000256" key="3">
    <source>
        <dbReference type="ARBA" id="ARBA00023136"/>
    </source>
</evidence>
<dbReference type="PANTHER" id="PTHR15207:SF3">
    <property type="entry name" value="DEAFNESS, AUTOSOMAL DOMINANT 5-RELATED"/>
    <property type="match status" value="1"/>
</dbReference>
<dbReference type="InterPro" id="IPR040460">
    <property type="entry name" value="Gasdermin_pore"/>
</dbReference>
<keyword evidence="3" id="KW-0472">Membrane</keyword>
<name>A0A8T2N0V4_9TELE</name>
<feature type="domain" description="Gasdermin pore forming" evidence="4">
    <location>
        <begin position="80"/>
        <end position="132"/>
    </location>
</feature>